<dbReference type="NCBIfam" id="TIGR01352">
    <property type="entry name" value="tonB_Cterm"/>
    <property type="match status" value="1"/>
</dbReference>
<evidence type="ECO:0000313" key="12">
    <source>
        <dbReference type="Proteomes" id="UP001403385"/>
    </source>
</evidence>
<evidence type="ECO:0000256" key="8">
    <source>
        <dbReference type="ARBA" id="ARBA00022989"/>
    </source>
</evidence>
<dbReference type="EMBL" id="JBDKWZ010000011">
    <property type="protein sequence ID" value="MEN7549868.1"/>
    <property type="molecule type" value="Genomic_DNA"/>
</dbReference>
<reference evidence="11 12" key="1">
    <citation type="submission" date="2024-04" db="EMBL/GenBank/DDBJ databases">
        <title>Novel genus in family Flammeovirgaceae.</title>
        <authorList>
            <person name="Nguyen T.H."/>
            <person name="Vuong T.Q."/>
            <person name="Le H."/>
            <person name="Kim S.-G."/>
        </authorList>
    </citation>
    <scope>NUCLEOTIDE SEQUENCE [LARGE SCALE GENOMIC DNA]</scope>
    <source>
        <strain evidence="11 12">JCM 23209</strain>
    </source>
</reference>
<dbReference type="InterPro" id="IPR051045">
    <property type="entry name" value="TonB-dependent_transducer"/>
</dbReference>
<dbReference type="Pfam" id="PF03544">
    <property type="entry name" value="TonB_C"/>
    <property type="match status" value="1"/>
</dbReference>
<evidence type="ECO:0000256" key="1">
    <source>
        <dbReference type="ARBA" id="ARBA00004383"/>
    </source>
</evidence>
<dbReference type="InterPro" id="IPR037682">
    <property type="entry name" value="TonB_C"/>
</dbReference>
<keyword evidence="9" id="KW-0472">Membrane</keyword>
<evidence type="ECO:0000259" key="10">
    <source>
        <dbReference type="PROSITE" id="PS52015"/>
    </source>
</evidence>
<dbReference type="PRINTS" id="PR01374">
    <property type="entry name" value="TONBPROTEIN"/>
</dbReference>
<dbReference type="InterPro" id="IPR006260">
    <property type="entry name" value="TonB/TolA_C"/>
</dbReference>
<dbReference type="GO" id="GO:0031992">
    <property type="term" value="F:energy transducer activity"/>
    <property type="evidence" value="ECO:0007669"/>
    <property type="project" value="InterPro"/>
</dbReference>
<evidence type="ECO:0000313" key="11">
    <source>
        <dbReference type="EMBL" id="MEN7549868.1"/>
    </source>
</evidence>
<dbReference type="PANTHER" id="PTHR33446:SF2">
    <property type="entry name" value="PROTEIN TONB"/>
    <property type="match status" value="1"/>
</dbReference>
<dbReference type="GO" id="GO:0030288">
    <property type="term" value="C:outer membrane-bounded periplasmic space"/>
    <property type="evidence" value="ECO:0007669"/>
    <property type="project" value="InterPro"/>
</dbReference>
<evidence type="ECO:0000256" key="5">
    <source>
        <dbReference type="ARBA" id="ARBA00022519"/>
    </source>
</evidence>
<evidence type="ECO:0000256" key="7">
    <source>
        <dbReference type="ARBA" id="ARBA00022927"/>
    </source>
</evidence>
<dbReference type="SUPFAM" id="SSF74653">
    <property type="entry name" value="TolA/TonB C-terminal domain"/>
    <property type="match status" value="1"/>
</dbReference>
<keyword evidence="3" id="KW-0813">Transport</keyword>
<keyword evidence="12" id="KW-1185">Reference proteome</keyword>
<evidence type="ECO:0000256" key="3">
    <source>
        <dbReference type="ARBA" id="ARBA00022448"/>
    </source>
</evidence>
<name>A0AAW9SBN3_9BACT</name>
<dbReference type="Proteomes" id="UP001403385">
    <property type="component" value="Unassembled WGS sequence"/>
</dbReference>
<keyword evidence="8" id="KW-1133">Transmembrane helix</keyword>
<evidence type="ECO:0000256" key="4">
    <source>
        <dbReference type="ARBA" id="ARBA00022475"/>
    </source>
</evidence>
<keyword evidence="5" id="KW-0997">Cell inner membrane</keyword>
<keyword evidence="4" id="KW-1003">Cell membrane</keyword>
<evidence type="ECO:0000256" key="9">
    <source>
        <dbReference type="ARBA" id="ARBA00023136"/>
    </source>
</evidence>
<keyword evidence="7" id="KW-0653">Protein transport</keyword>
<feature type="domain" description="TonB C-terminal" evidence="10">
    <location>
        <begin position="34"/>
        <end position="124"/>
    </location>
</feature>
<organism evidence="11 12">
    <name type="scientific">Rapidithrix thailandica</name>
    <dbReference type="NCBI Taxonomy" id="413964"/>
    <lineage>
        <taxon>Bacteria</taxon>
        <taxon>Pseudomonadati</taxon>
        <taxon>Bacteroidota</taxon>
        <taxon>Cytophagia</taxon>
        <taxon>Cytophagales</taxon>
        <taxon>Flammeovirgaceae</taxon>
        <taxon>Rapidithrix</taxon>
    </lineage>
</organism>
<evidence type="ECO:0000256" key="2">
    <source>
        <dbReference type="ARBA" id="ARBA00006555"/>
    </source>
</evidence>
<dbReference type="GO" id="GO:0015891">
    <property type="term" value="P:siderophore transport"/>
    <property type="evidence" value="ECO:0007669"/>
    <property type="project" value="InterPro"/>
</dbReference>
<dbReference type="PANTHER" id="PTHR33446">
    <property type="entry name" value="PROTEIN TONB-RELATED"/>
    <property type="match status" value="1"/>
</dbReference>
<dbReference type="GO" id="GO:0015031">
    <property type="term" value="P:protein transport"/>
    <property type="evidence" value="ECO:0007669"/>
    <property type="project" value="UniProtKB-KW"/>
</dbReference>
<keyword evidence="6" id="KW-0812">Transmembrane</keyword>
<comment type="similarity">
    <text evidence="2">Belongs to the TonB family.</text>
</comment>
<dbReference type="GO" id="GO:0055085">
    <property type="term" value="P:transmembrane transport"/>
    <property type="evidence" value="ECO:0007669"/>
    <property type="project" value="InterPro"/>
</dbReference>
<dbReference type="GO" id="GO:0098797">
    <property type="term" value="C:plasma membrane protein complex"/>
    <property type="evidence" value="ECO:0007669"/>
    <property type="project" value="TreeGrafter"/>
</dbReference>
<evidence type="ECO:0000256" key="6">
    <source>
        <dbReference type="ARBA" id="ARBA00022692"/>
    </source>
</evidence>
<dbReference type="AlphaFoldDB" id="A0AAW9SBN3"/>
<dbReference type="InterPro" id="IPR003538">
    <property type="entry name" value="TonB"/>
</dbReference>
<comment type="subcellular location">
    <subcellularLocation>
        <location evidence="1">Cell inner membrane</location>
        <topology evidence="1">Single-pass membrane protein</topology>
        <orientation evidence="1">Periplasmic side</orientation>
    </subcellularLocation>
</comment>
<protein>
    <submittedName>
        <fullName evidence="11">Energy transducer TonB</fullName>
    </submittedName>
</protein>
<dbReference type="RefSeq" id="WP_346822647.1">
    <property type="nucleotide sequence ID" value="NZ_JBDKWZ010000011.1"/>
</dbReference>
<dbReference type="PROSITE" id="PS52015">
    <property type="entry name" value="TONB_CTD"/>
    <property type="match status" value="1"/>
</dbReference>
<sequence>MIDDIFNEEEEQVMEGETYCSLPLPEEEHAASIGGMSKFYEYLAKNMQYPRLARKAMIEGRVFVQFVVSPEGILTDFKVLKGIGGGCDKEAIRVLKKAPPWKPAKQRGRPVTQRIAIPVFFQLR</sequence>
<dbReference type="Gene3D" id="3.30.1150.10">
    <property type="match status" value="1"/>
</dbReference>
<gene>
    <name evidence="11" type="ORF">AAG747_18225</name>
</gene>
<comment type="caution">
    <text evidence="11">The sequence shown here is derived from an EMBL/GenBank/DDBJ whole genome shotgun (WGS) entry which is preliminary data.</text>
</comment>
<proteinExistence type="inferred from homology"/>
<accession>A0AAW9SBN3</accession>